<keyword evidence="11" id="KW-0784">Thiamine biosynthesis</keyword>
<evidence type="ECO:0000256" key="9">
    <source>
        <dbReference type="ARBA" id="ARBA00022840"/>
    </source>
</evidence>
<evidence type="ECO:0000256" key="8">
    <source>
        <dbReference type="ARBA" id="ARBA00022777"/>
    </source>
</evidence>
<accession>A0A645BI97</accession>
<dbReference type="GO" id="GO:0004417">
    <property type="term" value="F:hydroxyethylthiazole kinase activity"/>
    <property type="evidence" value="ECO:0007669"/>
    <property type="project" value="UniProtKB-EC"/>
</dbReference>
<dbReference type="AlphaFoldDB" id="A0A645BI97"/>
<dbReference type="UniPathway" id="UPA00060">
    <property type="reaction ID" value="UER00139"/>
</dbReference>
<dbReference type="EC" id="2.7.1.50" evidence="4"/>
<keyword evidence="10" id="KW-0460">Magnesium</keyword>
<dbReference type="InterPro" id="IPR029056">
    <property type="entry name" value="Ribokinase-like"/>
</dbReference>
<evidence type="ECO:0000256" key="7">
    <source>
        <dbReference type="ARBA" id="ARBA00022741"/>
    </source>
</evidence>
<comment type="pathway">
    <text evidence="3">Cofactor biosynthesis; thiamine diphosphate biosynthesis; 4-methyl-5-(2-phosphoethyl)-thiazole from 5-(2-hydroxyethyl)-4-methylthiazole: step 1/1.</text>
</comment>
<dbReference type="GO" id="GO:0009228">
    <property type="term" value="P:thiamine biosynthetic process"/>
    <property type="evidence" value="ECO:0007669"/>
    <property type="project" value="UniProtKB-KW"/>
</dbReference>
<comment type="caution">
    <text evidence="12">The sequence shown here is derived from an EMBL/GenBank/DDBJ whole genome shotgun (WGS) entry which is preliminary data.</text>
</comment>
<evidence type="ECO:0000313" key="12">
    <source>
        <dbReference type="EMBL" id="MPM64808.1"/>
    </source>
</evidence>
<keyword evidence="7" id="KW-0547">Nucleotide-binding</keyword>
<dbReference type="EMBL" id="VSSQ01020162">
    <property type="protein sequence ID" value="MPM64808.1"/>
    <property type="molecule type" value="Genomic_DNA"/>
</dbReference>
<dbReference type="GO" id="GO:0009229">
    <property type="term" value="P:thiamine diphosphate biosynthetic process"/>
    <property type="evidence" value="ECO:0007669"/>
    <property type="project" value="UniProtKB-UniPathway"/>
</dbReference>
<evidence type="ECO:0000256" key="10">
    <source>
        <dbReference type="ARBA" id="ARBA00022842"/>
    </source>
</evidence>
<evidence type="ECO:0000256" key="6">
    <source>
        <dbReference type="ARBA" id="ARBA00022723"/>
    </source>
</evidence>
<dbReference type="Pfam" id="PF02110">
    <property type="entry name" value="HK"/>
    <property type="match status" value="1"/>
</dbReference>
<reference evidence="12" key="1">
    <citation type="submission" date="2019-08" db="EMBL/GenBank/DDBJ databases">
        <authorList>
            <person name="Kucharzyk K."/>
            <person name="Murdoch R.W."/>
            <person name="Higgins S."/>
            <person name="Loffler F."/>
        </authorList>
    </citation>
    <scope>NUCLEOTIDE SEQUENCE</scope>
</reference>
<name>A0A645BI97_9ZZZZ</name>
<evidence type="ECO:0000256" key="11">
    <source>
        <dbReference type="ARBA" id="ARBA00022977"/>
    </source>
</evidence>
<keyword evidence="9" id="KW-0067">ATP-binding</keyword>
<evidence type="ECO:0000256" key="3">
    <source>
        <dbReference type="ARBA" id="ARBA00004868"/>
    </source>
</evidence>
<proteinExistence type="predicted"/>
<dbReference type="GO" id="GO:0005524">
    <property type="term" value="F:ATP binding"/>
    <property type="evidence" value="ECO:0007669"/>
    <property type="project" value="UniProtKB-KW"/>
</dbReference>
<dbReference type="Gene3D" id="3.40.1190.20">
    <property type="match status" value="1"/>
</dbReference>
<dbReference type="GO" id="GO:0000287">
    <property type="term" value="F:magnesium ion binding"/>
    <property type="evidence" value="ECO:0007669"/>
    <property type="project" value="InterPro"/>
</dbReference>
<evidence type="ECO:0000256" key="5">
    <source>
        <dbReference type="ARBA" id="ARBA00022679"/>
    </source>
</evidence>
<gene>
    <name evidence="12" type="primary">thiM_16</name>
    <name evidence="12" type="ORF">SDC9_111699</name>
</gene>
<sequence length="133" mass="13960">MLRRLAKETGALVAATGPTDYVTDGGAVLTNETGHVLLQHVTGTGCALTSLAGAFMAVTDDKKIGVLAALAFYGAAADKAAAKAKGPASFAVRFVDTLYTLNYKEFKKLAEGKIAVVGESSREEEHVELDRQE</sequence>
<dbReference type="InterPro" id="IPR000417">
    <property type="entry name" value="Hyethyz_kinase"/>
</dbReference>
<organism evidence="12">
    <name type="scientific">bioreactor metagenome</name>
    <dbReference type="NCBI Taxonomy" id="1076179"/>
    <lineage>
        <taxon>unclassified sequences</taxon>
        <taxon>metagenomes</taxon>
        <taxon>ecological metagenomes</taxon>
    </lineage>
</organism>
<evidence type="ECO:0000256" key="2">
    <source>
        <dbReference type="ARBA" id="ARBA00001946"/>
    </source>
</evidence>
<keyword evidence="5 12" id="KW-0808">Transferase</keyword>
<dbReference type="SUPFAM" id="SSF53613">
    <property type="entry name" value="Ribokinase-like"/>
    <property type="match status" value="1"/>
</dbReference>
<evidence type="ECO:0000256" key="1">
    <source>
        <dbReference type="ARBA" id="ARBA00001771"/>
    </source>
</evidence>
<comment type="cofactor">
    <cofactor evidence="2">
        <name>Mg(2+)</name>
        <dbReference type="ChEBI" id="CHEBI:18420"/>
    </cofactor>
</comment>
<comment type="catalytic activity">
    <reaction evidence="1">
        <text>5-(2-hydroxyethyl)-4-methylthiazole + ATP = 4-methyl-5-(2-phosphooxyethyl)-thiazole + ADP + H(+)</text>
        <dbReference type="Rhea" id="RHEA:24212"/>
        <dbReference type="ChEBI" id="CHEBI:15378"/>
        <dbReference type="ChEBI" id="CHEBI:17957"/>
        <dbReference type="ChEBI" id="CHEBI:30616"/>
        <dbReference type="ChEBI" id="CHEBI:58296"/>
        <dbReference type="ChEBI" id="CHEBI:456216"/>
        <dbReference type="EC" id="2.7.1.50"/>
    </reaction>
</comment>
<protein>
    <recommendedName>
        <fullName evidence="4">hydroxyethylthiazole kinase</fullName>
        <ecNumber evidence="4">2.7.1.50</ecNumber>
    </recommendedName>
</protein>
<keyword evidence="6" id="KW-0479">Metal-binding</keyword>
<keyword evidence="8 12" id="KW-0418">Kinase</keyword>
<evidence type="ECO:0000256" key="4">
    <source>
        <dbReference type="ARBA" id="ARBA00012129"/>
    </source>
</evidence>